<feature type="domain" description="EH" evidence="5">
    <location>
        <begin position="338"/>
        <end position="427"/>
    </location>
</feature>
<dbReference type="AlphaFoldDB" id="A0A9N9XSA4"/>
<dbReference type="Gene3D" id="1.10.238.10">
    <property type="entry name" value="EF-hand"/>
    <property type="match status" value="3"/>
</dbReference>
<keyword evidence="4" id="KW-0472">Membrane</keyword>
<dbReference type="InterPro" id="IPR000261">
    <property type="entry name" value="EH_dom"/>
</dbReference>
<dbReference type="PANTHER" id="PTHR11216">
    <property type="entry name" value="EH DOMAIN"/>
    <property type="match status" value="1"/>
</dbReference>
<evidence type="ECO:0008006" key="9">
    <source>
        <dbReference type="Google" id="ProtNLM"/>
    </source>
</evidence>
<dbReference type="EMBL" id="OU900099">
    <property type="protein sequence ID" value="CAG9863146.1"/>
    <property type="molecule type" value="Genomic_DNA"/>
</dbReference>
<evidence type="ECO:0000256" key="4">
    <source>
        <dbReference type="SAM" id="Phobius"/>
    </source>
</evidence>
<evidence type="ECO:0000256" key="3">
    <source>
        <dbReference type="SAM" id="MobiDB-lite"/>
    </source>
</evidence>
<keyword evidence="4" id="KW-1133">Transmembrane helix</keyword>
<dbReference type="FunFam" id="1.10.238.10:FF:000271">
    <property type="entry name" value="Epidermal growth factor receptor substrate 15 homolog"/>
    <property type="match status" value="1"/>
</dbReference>
<evidence type="ECO:0000259" key="6">
    <source>
        <dbReference type="PROSITE" id="PS50222"/>
    </source>
</evidence>
<reference evidence="7" key="1">
    <citation type="submission" date="2022-01" db="EMBL/GenBank/DDBJ databases">
        <authorList>
            <person name="King R."/>
        </authorList>
    </citation>
    <scope>NUCLEOTIDE SEQUENCE</scope>
</reference>
<feature type="transmembrane region" description="Helical" evidence="4">
    <location>
        <begin position="24"/>
        <end position="44"/>
    </location>
</feature>
<feature type="compositionally biased region" description="Pro residues" evidence="3">
    <location>
        <begin position="771"/>
        <end position="801"/>
    </location>
</feature>
<evidence type="ECO:0000259" key="5">
    <source>
        <dbReference type="PROSITE" id="PS50031"/>
    </source>
</evidence>
<dbReference type="InterPro" id="IPR003903">
    <property type="entry name" value="UIM_dom"/>
</dbReference>
<feature type="coiled-coil region" evidence="2">
    <location>
        <begin position="447"/>
        <end position="624"/>
    </location>
</feature>
<dbReference type="CDD" id="cd00052">
    <property type="entry name" value="EH"/>
    <property type="match status" value="3"/>
</dbReference>
<feature type="domain" description="EF-hand" evidence="6">
    <location>
        <begin position="227"/>
        <end position="262"/>
    </location>
</feature>
<dbReference type="InterPro" id="IPR002048">
    <property type="entry name" value="EF_hand_dom"/>
</dbReference>
<dbReference type="PROSITE" id="PS50330">
    <property type="entry name" value="UIM"/>
    <property type="match status" value="1"/>
</dbReference>
<feature type="region of interest" description="Disordered" evidence="3">
    <location>
        <begin position="660"/>
        <end position="818"/>
    </location>
</feature>
<feature type="region of interest" description="Disordered" evidence="3">
    <location>
        <begin position="159"/>
        <end position="178"/>
    </location>
</feature>
<dbReference type="Gene3D" id="1.10.287.1490">
    <property type="match status" value="1"/>
</dbReference>
<dbReference type="PROSITE" id="PS50222">
    <property type="entry name" value="EF_HAND_2"/>
    <property type="match status" value="2"/>
</dbReference>
<dbReference type="GO" id="GO:0005509">
    <property type="term" value="F:calcium ion binding"/>
    <property type="evidence" value="ECO:0007669"/>
    <property type="project" value="InterPro"/>
</dbReference>
<feature type="domain" description="EH" evidence="5">
    <location>
        <begin position="195"/>
        <end position="283"/>
    </location>
</feature>
<evidence type="ECO:0000313" key="8">
    <source>
        <dbReference type="Proteomes" id="UP001153712"/>
    </source>
</evidence>
<keyword evidence="8" id="KW-1185">Reference proteome</keyword>
<dbReference type="Pfam" id="PF12763">
    <property type="entry name" value="EH"/>
    <property type="match status" value="3"/>
</dbReference>
<dbReference type="SMART" id="SM00027">
    <property type="entry name" value="EH"/>
    <property type="match status" value="3"/>
</dbReference>
<keyword evidence="4" id="KW-0812">Transmembrane</keyword>
<gene>
    <name evidence="7" type="ORF">PHYEVI_LOCUS9445</name>
</gene>
<dbReference type="PROSITE" id="PS50031">
    <property type="entry name" value="EH"/>
    <property type="match status" value="3"/>
</dbReference>
<keyword evidence="2" id="KW-0175">Coiled coil</keyword>
<dbReference type="GO" id="GO:0006897">
    <property type="term" value="P:endocytosis"/>
    <property type="evidence" value="ECO:0007669"/>
    <property type="project" value="TreeGrafter"/>
</dbReference>
<proteinExistence type="predicted"/>
<dbReference type="InterPro" id="IPR018247">
    <property type="entry name" value="EF_Hand_1_Ca_BS"/>
</dbReference>
<dbReference type="PROSITE" id="PS00018">
    <property type="entry name" value="EF_HAND_1"/>
    <property type="match status" value="2"/>
</dbReference>
<dbReference type="GO" id="GO:0045296">
    <property type="term" value="F:cadherin binding"/>
    <property type="evidence" value="ECO:0007669"/>
    <property type="project" value="TreeGrafter"/>
</dbReference>
<feature type="compositionally biased region" description="Polar residues" evidence="3">
    <location>
        <begin position="722"/>
        <end position="743"/>
    </location>
</feature>
<dbReference type="PANTHER" id="PTHR11216:SF176">
    <property type="entry name" value="EPIDERMAL GROWTH FACTOR RECEPTOR PATHWAY SUBSTRATE CLONE 15, ISOFORM A"/>
    <property type="match status" value="1"/>
</dbReference>
<dbReference type="Proteomes" id="UP001153712">
    <property type="component" value="Chromosome 6"/>
</dbReference>
<evidence type="ECO:0000256" key="2">
    <source>
        <dbReference type="SAM" id="Coils"/>
    </source>
</evidence>
<feature type="domain" description="EF-hand" evidence="6">
    <location>
        <begin position="337"/>
        <end position="372"/>
    </location>
</feature>
<dbReference type="SUPFAM" id="SSF47473">
    <property type="entry name" value="EF-hand"/>
    <property type="match status" value="3"/>
</dbReference>
<dbReference type="OrthoDB" id="524326at2759"/>
<organism evidence="7 8">
    <name type="scientific">Phyllotreta striolata</name>
    <name type="common">Striped flea beetle</name>
    <name type="synonym">Crioceris striolata</name>
    <dbReference type="NCBI Taxonomy" id="444603"/>
    <lineage>
        <taxon>Eukaryota</taxon>
        <taxon>Metazoa</taxon>
        <taxon>Ecdysozoa</taxon>
        <taxon>Arthropoda</taxon>
        <taxon>Hexapoda</taxon>
        <taxon>Insecta</taxon>
        <taxon>Pterygota</taxon>
        <taxon>Neoptera</taxon>
        <taxon>Endopterygota</taxon>
        <taxon>Coleoptera</taxon>
        <taxon>Polyphaga</taxon>
        <taxon>Cucujiformia</taxon>
        <taxon>Chrysomeloidea</taxon>
        <taxon>Chrysomelidae</taxon>
        <taxon>Galerucinae</taxon>
        <taxon>Alticini</taxon>
        <taxon>Phyllotreta</taxon>
    </lineage>
</organism>
<feature type="compositionally biased region" description="Pro residues" evidence="3">
    <location>
        <begin position="159"/>
        <end position="175"/>
    </location>
</feature>
<evidence type="ECO:0000256" key="1">
    <source>
        <dbReference type="ARBA" id="ARBA00022837"/>
    </source>
</evidence>
<protein>
    <recommendedName>
        <fullName evidence="9">Epidermal growth factor receptor substrate 15-like 1</fullName>
    </recommendedName>
</protein>
<sequence length="1003" mass="111081">MNVEKLIQTLLATRSITIYCSKRTCNICIYLIIFLLQFFNYVTLELTQICKNQLYDFEIPNTNNLNNVAGNSSAIYEAYYNVVDPKGYGSVGGMEAARFLKKSGLSDVILSKIWDLSDPGGRGCLDKTGMFIALKLVALVQNGKDLTISNVNLDVPPPKMGDVPLPKPSKPPPPRGTLITSLPPSAVDWTIKPSEKDKYDKLFDSLTPTNGLIPGNKVKNVLMDSKLPLDTLGKIWDLADQDKDGALNRHEFIIAMHLVYRALENHAIPNVLPPELIEQAAPKTSTLIRNKDGFKPELPPSIAPPSVSPIPPKPMPPAVAVAAPPAQPMLFWVVSNDEKEKSDALFVKSDADKDGFVSGPEIKDIFLQSGVPQAVLAHIWALCDTKQVGKLNDEQFALAMWLVARCLKGIEPPVSLTPEMIPPSFRNTKPIDGLVENNNTRYSNPELDMITNNIEELAKEKLALETDIAQKEADLKIKSGEIKNLQSELNTLAATLKQLENQKGEAQKRLSDLKAQKTQVDGEIESINKTLEEQIEKVDKLRVQAAEQAEMVKTQETELNSKKQQLEGLRMEEERLEKQKMENINKLESLSVNLQDTQLNISQAKALITQLQEQTRQMNDAIKACDSTIESGDVNQITDNILRIKPEFREGEYNKILNEDSKTQNGFGKDPFNNQNGHGSSGFEDDPFKNDPFKSNDAFSNEDFKPAFPNNNGFNSDPFGGSFTSNTSQSDPFNAFDNAQNKPAATEPEKDPFGCDPFAILHAPTRDGSAPPRPTSPSPALPPKKSKNPPPRPAPPRPQPPTFRKTSQPSDAFGSDPFGGGGGGFADFSDFDAKCLHRSILLNYTKLPFPLLNDPFFTQLIFAYPNSCTFTDKPTAKVQPQSSSALEFTDDPFRNYRYEDPFNITFDDEPAPASRTDKDKDKEKFDPFGLDGRQSAPLPANDPFVSSDGRASAPITKISEDQQLEWAAMESLKMEQDRLKRQLQEQADLELAISLSKAESKQV</sequence>
<dbReference type="SMART" id="SM00054">
    <property type="entry name" value="EFh"/>
    <property type="match status" value="2"/>
</dbReference>
<dbReference type="InterPro" id="IPR011992">
    <property type="entry name" value="EF-hand-dom_pair"/>
</dbReference>
<feature type="compositionally biased region" description="Basic and acidic residues" evidence="3">
    <location>
        <begin position="915"/>
        <end position="926"/>
    </location>
</feature>
<evidence type="ECO:0000313" key="7">
    <source>
        <dbReference type="EMBL" id="CAG9863146.1"/>
    </source>
</evidence>
<name>A0A9N9XSA4_PHYSR</name>
<dbReference type="GO" id="GO:0030132">
    <property type="term" value="C:clathrin coat of coated pit"/>
    <property type="evidence" value="ECO:0007669"/>
    <property type="project" value="TreeGrafter"/>
</dbReference>
<feature type="region of interest" description="Disordered" evidence="3">
    <location>
        <begin position="904"/>
        <end position="958"/>
    </location>
</feature>
<dbReference type="GO" id="GO:0016197">
    <property type="term" value="P:endosomal transport"/>
    <property type="evidence" value="ECO:0007669"/>
    <property type="project" value="TreeGrafter"/>
</dbReference>
<feature type="domain" description="EH" evidence="5">
    <location>
        <begin position="72"/>
        <end position="156"/>
    </location>
</feature>
<keyword evidence="1" id="KW-0106">Calcium</keyword>
<accession>A0A9N9XSA4</accession>